<keyword evidence="5" id="KW-1185">Reference proteome</keyword>
<proteinExistence type="predicted"/>
<evidence type="ECO:0000256" key="1">
    <source>
        <dbReference type="ARBA" id="ARBA00022801"/>
    </source>
</evidence>
<sequence length="668" mass="77037">MSYNKQISSKITSKPPRILSSKILFAYFIPIVIGLSAWLVYDLNQSVDDLSVSFINETSLEVRDIVQNYINDVNRLVLSTTDLNYKTADDILNVKDNNRVYGPILNYLESVTNIVLANTQGSTYWIHKRDGELVNRITKIHENQYERTFYTWKEHCQIERTRIYSKSDTIIYDPRIRPWYKGAVTQNPKDVFWTKPYQFYSIRQHGITAATYFMAENGDTIVSAYDILLKDFNNISRSIQLTPHSYAFIVTADSLSVIGFPDKEQFDEEDSIAKYTMGNVSKLGIASLNMGINAWRELDYSHKPFEIEVDGRDWWVGFQPIVSEDEEKLFYVVMLVPEADFRSTINRSINILIGSIMIVVALIVFIIRAYRRIHTQNEKLRDKRLKISRQKKFIEAKNKQIMDSIYYTKTIQSTMLPSPEQVKGFFENSFVLYLPKDIVSGDFYWIEELEGHYIITAADCTGHGVPGAVLSMIGYGGIKSAIKERSYLKPNLILEHLQLVINSYFLKAHNRGVNDGMDISVCVFNKENLSITYAGAKNPFYIVRHSDNPLLVNDALQQPDIQMQGRALFVIKADRKGVEPSEVLYEFKNNHVILEEGDMVYQFTDGFADQFGGEKGKKLNTKRFKELILAVSQDPLMKNQEKELQEYFMQWKGSEEQVDDVLVMGFRV</sequence>
<dbReference type="InterPro" id="IPR036457">
    <property type="entry name" value="PPM-type-like_dom_sf"/>
</dbReference>
<accession>A0AAE3M3P5</accession>
<organism evidence="4 5">
    <name type="scientific">Plebeiibacterium sediminum</name>
    <dbReference type="NCBI Taxonomy" id="2992112"/>
    <lineage>
        <taxon>Bacteria</taxon>
        <taxon>Pseudomonadati</taxon>
        <taxon>Bacteroidota</taxon>
        <taxon>Bacteroidia</taxon>
        <taxon>Marinilabiliales</taxon>
        <taxon>Marinilabiliaceae</taxon>
        <taxon>Plebeiibacterium</taxon>
    </lineage>
</organism>
<reference evidence="4" key="1">
    <citation type="submission" date="2022-10" db="EMBL/GenBank/DDBJ databases">
        <authorList>
            <person name="Yu W.X."/>
        </authorList>
    </citation>
    <scope>NUCLEOTIDE SEQUENCE</scope>
    <source>
        <strain evidence="4">AAT</strain>
    </source>
</reference>
<dbReference type="EMBL" id="JAPDPJ010000016">
    <property type="protein sequence ID" value="MCW3786622.1"/>
    <property type="molecule type" value="Genomic_DNA"/>
</dbReference>
<name>A0AAE3M3P5_9BACT</name>
<dbReference type="Pfam" id="PF07228">
    <property type="entry name" value="SpoIIE"/>
    <property type="match status" value="1"/>
</dbReference>
<keyword evidence="2" id="KW-0472">Membrane</keyword>
<feature type="transmembrane region" description="Helical" evidence="2">
    <location>
        <begin position="351"/>
        <end position="370"/>
    </location>
</feature>
<dbReference type="InterPro" id="IPR052016">
    <property type="entry name" value="Bact_Sigma-Reg"/>
</dbReference>
<protein>
    <submittedName>
        <fullName evidence="4">SpoIIE family protein phosphatase</fullName>
    </submittedName>
</protein>
<dbReference type="AlphaFoldDB" id="A0AAE3M3P5"/>
<keyword evidence="2" id="KW-1133">Transmembrane helix</keyword>
<evidence type="ECO:0000313" key="5">
    <source>
        <dbReference type="Proteomes" id="UP001209229"/>
    </source>
</evidence>
<evidence type="ECO:0000256" key="2">
    <source>
        <dbReference type="SAM" id="Phobius"/>
    </source>
</evidence>
<comment type="caution">
    <text evidence="4">The sequence shown here is derived from an EMBL/GenBank/DDBJ whole genome shotgun (WGS) entry which is preliminary data.</text>
</comment>
<evidence type="ECO:0000313" key="4">
    <source>
        <dbReference type="EMBL" id="MCW3786622.1"/>
    </source>
</evidence>
<gene>
    <name evidence="4" type="ORF">OM075_09095</name>
</gene>
<keyword evidence="1" id="KW-0378">Hydrolase</keyword>
<dbReference type="PANTHER" id="PTHR43156:SF9">
    <property type="entry name" value="HAMP DOMAIN-CONTAINING PROTEIN"/>
    <property type="match status" value="1"/>
</dbReference>
<dbReference type="InterPro" id="IPR001932">
    <property type="entry name" value="PPM-type_phosphatase-like_dom"/>
</dbReference>
<evidence type="ECO:0000259" key="3">
    <source>
        <dbReference type="Pfam" id="PF07228"/>
    </source>
</evidence>
<dbReference type="RefSeq" id="WP_301190186.1">
    <property type="nucleotide sequence ID" value="NZ_JAPDPJ010000016.1"/>
</dbReference>
<dbReference type="Proteomes" id="UP001209229">
    <property type="component" value="Unassembled WGS sequence"/>
</dbReference>
<dbReference type="PANTHER" id="PTHR43156">
    <property type="entry name" value="STAGE II SPORULATION PROTEIN E-RELATED"/>
    <property type="match status" value="1"/>
</dbReference>
<keyword evidence="2" id="KW-0812">Transmembrane</keyword>
<feature type="domain" description="PPM-type phosphatase" evidence="3">
    <location>
        <begin position="450"/>
        <end position="667"/>
    </location>
</feature>
<dbReference type="GO" id="GO:0016791">
    <property type="term" value="F:phosphatase activity"/>
    <property type="evidence" value="ECO:0007669"/>
    <property type="project" value="TreeGrafter"/>
</dbReference>
<dbReference type="Gene3D" id="3.30.450.20">
    <property type="entry name" value="PAS domain"/>
    <property type="match status" value="1"/>
</dbReference>
<dbReference type="SUPFAM" id="SSF103190">
    <property type="entry name" value="Sensory domain-like"/>
    <property type="match status" value="1"/>
</dbReference>
<dbReference type="Gene3D" id="3.60.40.10">
    <property type="entry name" value="PPM-type phosphatase domain"/>
    <property type="match status" value="1"/>
</dbReference>
<dbReference type="InterPro" id="IPR029151">
    <property type="entry name" value="Sensor-like_sf"/>
</dbReference>
<feature type="transmembrane region" description="Helical" evidence="2">
    <location>
        <begin position="21"/>
        <end position="41"/>
    </location>
</feature>